<feature type="signal peptide" evidence="4">
    <location>
        <begin position="1"/>
        <end position="21"/>
    </location>
</feature>
<dbReference type="OrthoDB" id="9759709at2"/>
<dbReference type="PANTHER" id="PTHR34106">
    <property type="entry name" value="GLYCOSIDASE"/>
    <property type="match status" value="1"/>
</dbReference>
<dbReference type="SUPFAM" id="SSF75005">
    <property type="entry name" value="Arabinanase/levansucrase/invertase"/>
    <property type="match status" value="1"/>
</dbReference>
<dbReference type="Gene3D" id="2.115.10.20">
    <property type="entry name" value="Glycosyl hydrolase domain, family 43"/>
    <property type="match status" value="1"/>
</dbReference>
<dbReference type="InterPro" id="IPR007184">
    <property type="entry name" value="Mannoside_phosphorylase"/>
</dbReference>
<name>A0A4Q0T4S6_9BACT</name>
<dbReference type="PANTHER" id="PTHR34106:SF5">
    <property type="entry name" value="GLYCOSIDASE"/>
    <property type="match status" value="1"/>
</dbReference>
<dbReference type="RefSeq" id="WP_128912637.1">
    <property type="nucleotide sequence ID" value="NZ_RDSM01000001.1"/>
</dbReference>
<evidence type="ECO:0000313" key="5">
    <source>
        <dbReference type="EMBL" id="RXH58683.1"/>
    </source>
</evidence>
<protein>
    <recommendedName>
        <fullName evidence="7">Glycoside hydrolase</fullName>
    </recommendedName>
</protein>
<dbReference type="EMBL" id="RDSM01000001">
    <property type="protein sequence ID" value="RXH58683.1"/>
    <property type="molecule type" value="Genomic_DNA"/>
</dbReference>
<gene>
    <name evidence="5" type="ORF">GRAN_1993</name>
</gene>
<proteinExistence type="inferred from homology"/>
<dbReference type="Pfam" id="PF04041">
    <property type="entry name" value="Glyco_hydro_130"/>
    <property type="match status" value="1"/>
</dbReference>
<evidence type="ECO:0008006" key="7">
    <source>
        <dbReference type="Google" id="ProtNLM"/>
    </source>
</evidence>
<dbReference type="CDD" id="cd18610">
    <property type="entry name" value="GH130_BT3780-like"/>
    <property type="match status" value="1"/>
</dbReference>
<dbReference type="Proteomes" id="UP000289437">
    <property type="component" value="Unassembled WGS sequence"/>
</dbReference>
<evidence type="ECO:0000256" key="4">
    <source>
        <dbReference type="SAM" id="SignalP"/>
    </source>
</evidence>
<accession>A0A4Q0T4S6</accession>
<feature type="chain" id="PRO_5020219997" description="Glycoside hydrolase" evidence="4">
    <location>
        <begin position="22"/>
        <end position="367"/>
    </location>
</feature>
<reference evidence="6" key="2">
    <citation type="submission" date="2019-02" db="EMBL/GenBank/DDBJ databases">
        <title>Granulicella sibirica sp. nov., a psychrotolerant acidobacterium isolated from an organic soil layer in forested tundra, West Siberia.</title>
        <authorList>
            <person name="Oshkin I.Y."/>
            <person name="Kulichevskaya I.S."/>
            <person name="Rijpstra W.I.C."/>
            <person name="Sinninghe Damste J.S."/>
            <person name="Rakitin A.L."/>
            <person name="Ravin N.V."/>
            <person name="Dedysh S.N."/>
        </authorList>
    </citation>
    <scope>NUCLEOTIDE SEQUENCE [LARGE SCALE GENOMIC DNA]</scope>
    <source>
        <strain evidence="6">AF10</strain>
    </source>
</reference>
<evidence type="ECO:0000256" key="3">
    <source>
        <dbReference type="ARBA" id="ARBA00024356"/>
    </source>
</evidence>
<evidence type="ECO:0000313" key="6">
    <source>
        <dbReference type="Proteomes" id="UP000289437"/>
    </source>
</evidence>
<dbReference type="PIRSF" id="PIRSF016202">
    <property type="entry name" value="PH1107"/>
    <property type="match status" value="1"/>
</dbReference>
<dbReference type="GO" id="GO:0016757">
    <property type="term" value="F:glycosyltransferase activity"/>
    <property type="evidence" value="ECO:0007669"/>
    <property type="project" value="UniProtKB-KW"/>
</dbReference>
<comment type="caution">
    <text evidence="5">The sequence shown here is derived from an EMBL/GenBank/DDBJ whole genome shotgun (WGS) entry which is preliminary data.</text>
</comment>
<reference evidence="5 6" key="1">
    <citation type="submission" date="2018-11" db="EMBL/GenBank/DDBJ databases">
        <authorList>
            <person name="Mardanov A.V."/>
            <person name="Ravin N.V."/>
            <person name="Dedysh S.N."/>
        </authorList>
    </citation>
    <scope>NUCLEOTIDE SEQUENCE [LARGE SCALE GENOMIC DNA]</scope>
    <source>
        <strain evidence="5 6">AF10</strain>
    </source>
</reference>
<keyword evidence="6" id="KW-1185">Reference proteome</keyword>
<organism evidence="5 6">
    <name type="scientific">Granulicella sibirica</name>
    <dbReference type="NCBI Taxonomy" id="2479048"/>
    <lineage>
        <taxon>Bacteria</taxon>
        <taxon>Pseudomonadati</taxon>
        <taxon>Acidobacteriota</taxon>
        <taxon>Terriglobia</taxon>
        <taxon>Terriglobales</taxon>
        <taxon>Acidobacteriaceae</taxon>
        <taxon>Granulicella</taxon>
    </lineage>
</organism>
<keyword evidence="4" id="KW-0732">Signal</keyword>
<keyword evidence="2" id="KW-0808">Transferase</keyword>
<dbReference type="InterPro" id="IPR023296">
    <property type="entry name" value="Glyco_hydro_beta-prop_sf"/>
</dbReference>
<evidence type="ECO:0000256" key="1">
    <source>
        <dbReference type="ARBA" id="ARBA00022676"/>
    </source>
</evidence>
<comment type="similarity">
    <text evidence="3">Belongs to the glycosyl hydrolase 130 family.</text>
</comment>
<keyword evidence="1" id="KW-0328">Glycosyltransferase</keyword>
<dbReference type="AlphaFoldDB" id="A0A4Q0T4S6"/>
<evidence type="ECO:0000256" key="2">
    <source>
        <dbReference type="ARBA" id="ARBA00022679"/>
    </source>
</evidence>
<sequence length="367" mass="39722">MKNARFLLVAMVGLLSLGAQAQDTWQIGPFTRPLSGNPVIAPRPVSSFLDPNSKTTTHWEALHTFNPAAVVRNGKVYVLYRAEDDSGAMEIGMHTSRLGLAESTDGVHFTRMAAPVFYPGIDSQHDREFPGGVEDPRLVEAPDGTYVLTYTQWNRKTFSVGIATSPDLTHWTKHGPAFLTAAGGKYAGLRYKSAGIVTQLEGGRLIAVKIGGKFWMYWGEGAIRIATSTDLIHWTPVEDDKGAPRELMRPRPGHFDSTFPETGPPPVLTAEGIVVLYNGKNGTDTGDPALGPNAYAAGEALFAGDDPTHLLVQTEHPVLKPELPFEKTGQYPAGTTFAEGLVFFRGQWLLYYGCADSLVAVAMAPGH</sequence>